<comment type="caution">
    <text evidence="3">The sequence shown here is derived from an EMBL/GenBank/DDBJ whole genome shotgun (WGS) entry which is preliminary data.</text>
</comment>
<sequence length="451" mass="49013">MTHAFFAPPDSGRYVLRNARAPRSLIDSPDAGTLAPAGDGDLVAIDLQVADGRVQAIAPGGSFAADRGPDLDASLVLPGFVDVHTHLDKGHIWPRQANATGDGAGAAAATQRDRTANWHAEDVRRRMDFALRTAYAKGVVAIRTHLDSLAPQASISFPVFREMRARWAGRIDLQVSSIAPLDIFLGDEGVQLADIVAESGGNLGCVTKSQRFPGDPMPPDLDDALARVFQLATERGLDVDLHVDESTDPRARSLIRVARTAIAQKFKGRILCGHCTSLALQTDEFIEETIAACREAGIAIVSLPTVNMYLQDRSTDATRTPRWRGVTVLHELKARGVQVAVAGDNCRDPFYAYGDHDMLDTYTQAVKILHLDHPFGDWIRAASATPAAIMGLPERGVLRVGTPADLMVLRARSYSEMLARQQFDRTVLRAGRAIDTTLPDYRELDDLVLGR</sequence>
<evidence type="ECO:0000313" key="3">
    <source>
        <dbReference type="EMBL" id="PZQ73172.1"/>
    </source>
</evidence>
<dbReference type="GO" id="GO:0004131">
    <property type="term" value="F:cytosine deaminase activity"/>
    <property type="evidence" value="ECO:0007669"/>
    <property type="project" value="TreeGrafter"/>
</dbReference>
<gene>
    <name evidence="3" type="ORF">DI563_15670</name>
</gene>
<dbReference type="Pfam" id="PF07969">
    <property type="entry name" value="Amidohydro_3"/>
    <property type="match status" value="1"/>
</dbReference>
<dbReference type="InterPro" id="IPR032466">
    <property type="entry name" value="Metal_Hydrolase"/>
</dbReference>
<dbReference type="CDD" id="cd01293">
    <property type="entry name" value="Bact_CD"/>
    <property type="match status" value="1"/>
</dbReference>
<reference evidence="3 4" key="1">
    <citation type="submission" date="2017-08" db="EMBL/GenBank/DDBJ databases">
        <title>Infants hospitalized years apart are colonized by the same room-sourced microbial strains.</title>
        <authorList>
            <person name="Brooks B."/>
            <person name="Olm M.R."/>
            <person name="Firek B.A."/>
            <person name="Baker R."/>
            <person name="Thomas B.C."/>
            <person name="Morowitz M.J."/>
            <person name="Banfield J.F."/>
        </authorList>
    </citation>
    <scope>NUCLEOTIDE SEQUENCE [LARGE SCALE GENOMIC DNA]</scope>
    <source>
        <strain evidence="3">S2_005_003_R2_41</strain>
    </source>
</reference>
<evidence type="ECO:0000256" key="1">
    <source>
        <dbReference type="SAM" id="MobiDB-lite"/>
    </source>
</evidence>
<dbReference type="EMBL" id="QFPP01000201">
    <property type="protein sequence ID" value="PZQ73172.1"/>
    <property type="molecule type" value="Genomic_DNA"/>
</dbReference>
<dbReference type="Gene3D" id="2.30.40.10">
    <property type="entry name" value="Urease, subunit C, domain 1"/>
    <property type="match status" value="1"/>
</dbReference>
<dbReference type="GO" id="GO:0006209">
    <property type="term" value="P:cytosine catabolic process"/>
    <property type="evidence" value="ECO:0007669"/>
    <property type="project" value="TreeGrafter"/>
</dbReference>
<feature type="region of interest" description="Disordered" evidence="1">
    <location>
        <begin position="96"/>
        <end position="117"/>
    </location>
</feature>
<dbReference type="NCBIfam" id="NF005759">
    <property type="entry name" value="PRK07583.1"/>
    <property type="match status" value="1"/>
</dbReference>
<dbReference type="AlphaFoldDB" id="A0A2W5Q6M3"/>
<name>A0A2W5Q6M3_VARPD</name>
<feature type="domain" description="Amidohydrolase 3" evidence="2">
    <location>
        <begin position="121"/>
        <end position="415"/>
    </location>
</feature>
<organism evidence="3 4">
    <name type="scientific">Variovorax paradoxus</name>
    <dbReference type="NCBI Taxonomy" id="34073"/>
    <lineage>
        <taxon>Bacteria</taxon>
        <taxon>Pseudomonadati</taxon>
        <taxon>Pseudomonadota</taxon>
        <taxon>Betaproteobacteria</taxon>
        <taxon>Burkholderiales</taxon>
        <taxon>Comamonadaceae</taxon>
        <taxon>Variovorax</taxon>
    </lineage>
</organism>
<dbReference type="InterPro" id="IPR013108">
    <property type="entry name" value="Amidohydro_3"/>
</dbReference>
<proteinExistence type="predicted"/>
<evidence type="ECO:0000259" key="2">
    <source>
        <dbReference type="Pfam" id="PF07969"/>
    </source>
</evidence>
<dbReference type="SUPFAM" id="SSF51556">
    <property type="entry name" value="Metallo-dependent hydrolases"/>
    <property type="match status" value="1"/>
</dbReference>
<dbReference type="Gene3D" id="3.20.20.140">
    <property type="entry name" value="Metal-dependent hydrolases"/>
    <property type="match status" value="1"/>
</dbReference>
<dbReference type="GO" id="GO:0035888">
    <property type="term" value="F:isoguanine deaminase activity"/>
    <property type="evidence" value="ECO:0007669"/>
    <property type="project" value="TreeGrafter"/>
</dbReference>
<accession>A0A2W5Q6M3</accession>
<dbReference type="PANTHER" id="PTHR32027:SF0">
    <property type="entry name" value="CYTOSINE DEAMINASE"/>
    <property type="match status" value="1"/>
</dbReference>
<dbReference type="PANTHER" id="PTHR32027">
    <property type="entry name" value="CYTOSINE DEAMINASE"/>
    <property type="match status" value="1"/>
</dbReference>
<dbReference type="InterPro" id="IPR011059">
    <property type="entry name" value="Metal-dep_hydrolase_composite"/>
</dbReference>
<evidence type="ECO:0000313" key="4">
    <source>
        <dbReference type="Proteomes" id="UP000249135"/>
    </source>
</evidence>
<feature type="compositionally biased region" description="Low complexity" evidence="1">
    <location>
        <begin position="96"/>
        <end position="110"/>
    </location>
</feature>
<dbReference type="Proteomes" id="UP000249135">
    <property type="component" value="Unassembled WGS sequence"/>
</dbReference>
<dbReference type="InterPro" id="IPR052349">
    <property type="entry name" value="Metallo-hydrolase_Enzymes"/>
</dbReference>
<protein>
    <submittedName>
        <fullName evidence="3">Cytosine deaminase</fullName>
    </submittedName>
</protein>
<dbReference type="SUPFAM" id="SSF51338">
    <property type="entry name" value="Composite domain of metallo-dependent hydrolases"/>
    <property type="match status" value="1"/>
</dbReference>